<accession>A0A0N4WYR7</accession>
<evidence type="ECO:0000313" key="10">
    <source>
        <dbReference type="WBParaSite" id="HPLM_0001703201-mRNA-1"/>
    </source>
</evidence>
<evidence type="ECO:0000256" key="4">
    <source>
        <dbReference type="ARBA" id="ARBA00023242"/>
    </source>
</evidence>
<evidence type="ECO:0000256" key="1">
    <source>
        <dbReference type="ARBA" id="ARBA00004123"/>
    </source>
</evidence>
<keyword evidence="9" id="KW-1185">Reference proteome</keyword>
<dbReference type="InterPro" id="IPR051387">
    <property type="entry name" value="BAF"/>
</dbReference>
<dbReference type="AlphaFoldDB" id="A0A0N4WYR7"/>
<reference evidence="8 9" key="2">
    <citation type="submission" date="2018-11" db="EMBL/GenBank/DDBJ databases">
        <authorList>
            <consortium name="Pathogen Informatics"/>
        </authorList>
    </citation>
    <scope>NUCLEOTIDE SEQUENCE [LARGE SCALE GENOMIC DNA]</scope>
    <source>
        <strain evidence="8 9">MHpl1</strain>
    </source>
</reference>
<keyword evidence="2" id="KW-0597">Phosphoprotein</keyword>
<dbReference type="InterPro" id="IPR036617">
    <property type="entry name" value="BAF_sf"/>
</dbReference>
<dbReference type="GO" id="GO:0003677">
    <property type="term" value="F:DNA binding"/>
    <property type="evidence" value="ECO:0007669"/>
    <property type="project" value="UniProtKB-KW"/>
</dbReference>
<dbReference type="InterPro" id="IPR004122">
    <property type="entry name" value="BAF_prot"/>
</dbReference>
<organism evidence="10">
    <name type="scientific">Haemonchus placei</name>
    <name type="common">Barber's pole worm</name>
    <dbReference type="NCBI Taxonomy" id="6290"/>
    <lineage>
        <taxon>Eukaryota</taxon>
        <taxon>Metazoa</taxon>
        <taxon>Ecdysozoa</taxon>
        <taxon>Nematoda</taxon>
        <taxon>Chromadorea</taxon>
        <taxon>Rhabditida</taxon>
        <taxon>Rhabditina</taxon>
        <taxon>Rhabditomorpha</taxon>
        <taxon>Strongyloidea</taxon>
        <taxon>Trichostrongylidae</taxon>
        <taxon>Haemonchus</taxon>
    </lineage>
</organism>
<dbReference type="Gene3D" id="1.10.150.40">
    <property type="entry name" value="Barrier-to-autointegration factor, BAF"/>
    <property type="match status" value="1"/>
</dbReference>
<comment type="subunit">
    <text evidence="6">Interacts with emr-1 and lem-2. Interacts with lem-4l, leading to decreased phosphorylation by VRK1 and promoting dephosphorylation by protein phosphatase 2A (PP2A).</text>
</comment>
<evidence type="ECO:0000256" key="3">
    <source>
        <dbReference type="ARBA" id="ARBA00023125"/>
    </source>
</evidence>
<protein>
    <recommendedName>
        <fullName evidence="7">Barrier-to-autointegration factor 1</fullName>
    </recommendedName>
</protein>
<dbReference type="FunFam" id="1.10.150.40:FF:000005">
    <property type="entry name" value="Barrier-to-autointegration factor 1"/>
    <property type="match status" value="1"/>
</dbReference>
<dbReference type="SMART" id="SM01023">
    <property type="entry name" value="BAF"/>
    <property type="match status" value="1"/>
</dbReference>
<keyword evidence="3" id="KW-0238">DNA-binding</keyword>
<keyword evidence="4" id="KW-0539">Nucleus</keyword>
<dbReference type="GO" id="GO:0005634">
    <property type="term" value="C:nucleus"/>
    <property type="evidence" value="ECO:0007669"/>
    <property type="project" value="UniProtKB-SubCell"/>
</dbReference>
<evidence type="ECO:0000256" key="7">
    <source>
        <dbReference type="ARBA" id="ARBA00069025"/>
    </source>
</evidence>
<sequence length="88" mass="9649">MATKKNSDFINEPMGDKPVTDVAGIGPSYGMKLAQIGYVKASALYGRFLQLNKDESLFTQWLKDEAGIPLGPAKTAYNCLKAYAQKFL</sequence>
<gene>
    <name evidence="8" type="ORF">HPLM_LOCUS17024</name>
</gene>
<dbReference type="PANTHER" id="PTHR47507">
    <property type="entry name" value="BARRIER TO AUTOINTEGRATION FACTOR 2"/>
    <property type="match status" value="1"/>
</dbReference>
<evidence type="ECO:0000256" key="2">
    <source>
        <dbReference type="ARBA" id="ARBA00022553"/>
    </source>
</evidence>
<dbReference type="STRING" id="6290.A0A0N4WYR7"/>
<dbReference type="Proteomes" id="UP000268014">
    <property type="component" value="Unassembled WGS sequence"/>
</dbReference>
<dbReference type="GO" id="GO:0000793">
    <property type="term" value="C:condensed chromosome"/>
    <property type="evidence" value="ECO:0007669"/>
    <property type="project" value="TreeGrafter"/>
</dbReference>
<dbReference type="PANTHER" id="PTHR47507:SF6">
    <property type="entry name" value="BARRIER-TO-AUTOINTEGRATION FACTOR"/>
    <property type="match status" value="1"/>
</dbReference>
<dbReference type="Pfam" id="PF02961">
    <property type="entry name" value="SAM_BAF"/>
    <property type="match status" value="1"/>
</dbReference>
<dbReference type="OrthoDB" id="9997163at2759"/>
<evidence type="ECO:0000313" key="8">
    <source>
        <dbReference type="EMBL" id="VDO62932.1"/>
    </source>
</evidence>
<dbReference type="GO" id="GO:0051276">
    <property type="term" value="P:chromosome organization"/>
    <property type="evidence" value="ECO:0007669"/>
    <property type="project" value="TreeGrafter"/>
</dbReference>
<dbReference type="WBParaSite" id="HPLM_0001703201-mRNA-1">
    <property type="protein sequence ID" value="HPLM_0001703201-mRNA-1"/>
    <property type="gene ID" value="HPLM_0001703201"/>
</dbReference>
<dbReference type="OMA" id="NACTQAM"/>
<name>A0A0N4WYR7_HAEPC</name>
<evidence type="ECO:0000256" key="5">
    <source>
        <dbReference type="ARBA" id="ARBA00038496"/>
    </source>
</evidence>
<evidence type="ECO:0000256" key="6">
    <source>
        <dbReference type="ARBA" id="ARBA00064955"/>
    </source>
</evidence>
<evidence type="ECO:0000313" key="9">
    <source>
        <dbReference type="Proteomes" id="UP000268014"/>
    </source>
</evidence>
<proteinExistence type="inferred from homology"/>
<dbReference type="EMBL" id="UZAF01019719">
    <property type="protein sequence ID" value="VDO62932.1"/>
    <property type="molecule type" value="Genomic_DNA"/>
</dbReference>
<reference evidence="10" key="1">
    <citation type="submission" date="2017-02" db="UniProtKB">
        <authorList>
            <consortium name="WormBaseParasite"/>
        </authorList>
    </citation>
    <scope>IDENTIFICATION</scope>
</reference>
<comment type="similarity">
    <text evidence="5">Belongs to the BAF family.</text>
</comment>
<dbReference type="SUPFAM" id="SSF47798">
    <property type="entry name" value="Barrier-to-autointegration factor, BAF"/>
    <property type="match status" value="1"/>
</dbReference>
<comment type="subcellular location">
    <subcellularLocation>
        <location evidence="1">Nucleus</location>
    </subcellularLocation>
</comment>